<feature type="region of interest" description="Disordered" evidence="11">
    <location>
        <begin position="370"/>
        <end position="458"/>
    </location>
</feature>
<dbReference type="PANTHER" id="PTHR33568:SF3">
    <property type="entry name" value="DNA-DIRECTED DNA POLYMERASE"/>
    <property type="match status" value="1"/>
</dbReference>
<feature type="region of interest" description="Disordered" evidence="11">
    <location>
        <begin position="612"/>
        <end position="702"/>
    </location>
</feature>
<dbReference type="KEGG" id="asn:102378504"/>
<feature type="region of interest" description="Disordered" evidence="11">
    <location>
        <begin position="120"/>
        <end position="177"/>
    </location>
</feature>
<dbReference type="InterPro" id="IPR043502">
    <property type="entry name" value="DNA/RNA_pol_sf"/>
</dbReference>
<dbReference type="SUPFAM" id="SSF56672">
    <property type="entry name" value="DNA/RNA polymerases"/>
    <property type="match status" value="1"/>
</dbReference>
<dbReference type="SUPFAM" id="SSF109640">
    <property type="entry name" value="KRAB domain (Kruppel-associated box)"/>
    <property type="match status" value="1"/>
</dbReference>
<dbReference type="SMART" id="SM00431">
    <property type="entry name" value="SCAN"/>
    <property type="match status" value="1"/>
</dbReference>
<dbReference type="InterPro" id="IPR036051">
    <property type="entry name" value="KRAB_dom_sf"/>
</dbReference>
<dbReference type="InParanoid" id="A0A3Q0FUU6"/>
<dbReference type="GO" id="GO:0006260">
    <property type="term" value="P:DNA replication"/>
    <property type="evidence" value="ECO:0007669"/>
    <property type="project" value="UniProtKB-KW"/>
</dbReference>
<dbReference type="GO" id="GO:0003887">
    <property type="term" value="F:DNA-directed DNA polymerase activity"/>
    <property type="evidence" value="ECO:0007669"/>
    <property type="project" value="UniProtKB-KW"/>
</dbReference>
<evidence type="ECO:0000256" key="8">
    <source>
        <dbReference type="ARBA" id="ARBA00023125"/>
    </source>
</evidence>
<dbReference type="Gene3D" id="6.10.140.140">
    <property type="match status" value="1"/>
</dbReference>
<dbReference type="InterPro" id="IPR004868">
    <property type="entry name" value="DNA-dir_DNA_pol_B_mt/vir"/>
</dbReference>
<gene>
    <name evidence="15" type="primary">LOC102378504</name>
</gene>
<dbReference type="Gene3D" id="3.30.420.10">
    <property type="entry name" value="Ribonuclease H-like superfamily/Ribonuclease H"/>
    <property type="match status" value="1"/>
</dbReference>
<evidence type="ECO:0000259" key="13">
    <source>
        <dbReference type="PROSITE" id="PS50805"/>
    </source>
</evidence>
<dbReference type="PROSITE" id="PS50805">
    <property type="entry name" value="KRAB"/>
    <property type="match status" value="1"/>
</dbReference>
<keyword evidence="9" id="KW-0804">Transcription</keyword>
<dbReference type="GeneID" id="102378504"/>
<sequence length="1884" mass="215488">MASQRWRWCFRGFRYQEGKGPREVCSRLRELCRGWLEPQRRSKETMLELVVLEQFLAVLPREMQSWAWGHDVETCAEAVDVAEAFCLGLVPDEEPEVAGRRPLEDVEGPGARLETLCTHQEPAWSRPEHAPLEEAGWGKTPGPQEELPPVPTDKSPLRQEPAGAGTLSTAGEQPAEDGPVNLELLRLSPGKSGEKGLLTPEPDQVHEEQGRCPQQRDDTAVNELLEAFEDVAVYFTQKEWELLEAGDKELYRDQMLRNYQALVSLDPFSKSQLDAGITTPSTLANTGYQGPAPDLICRIQRGEMELWVGDKKAAGESSLSEDLAPESLTHGKTPVATSNFITARNASSRIENRDKRISSWLYPATKVISRNTPREGSGASEKQLLETPEGWGQGRRPLTALTENHRNVPLQNQNAQGPEGQKNRAKRHGKKKIKPHGCSEENIPPDPGRTTHKKTRLHSTKAGELGLVNKKPTTDCTRTIEKPEEEEENLHLLLKDHDYFEHQKRIALGGVGAHLALKDHDYFESTKSGSLAGVGRHIYFRNSARSALKDHDYCQSKRASFVQRRGGLRGMHHRKGGGDKPWDTNGRLTSKWFEGQKIRAWLKMRMRKAKILLRKHKKSPRDGAGSRCILENRLESPLKASPPPEPVELENRDGDHDLNVPLESPLKASSPPEPAELESRDGDCDLNDQLDSPSEVDPPGAVGVNLPDVRLVRVRRQDWPVARFGAARYSEEFRFVNLELVPLHVAYKAISGGIEEIIADLHEKFTPADYAQVRIEAETARNCLYSRTIRLNQMTTDLFVEWLRDLSQSQREIRFDSTFWLVAVVVRGVGSGGRRVINSIPYSELITRKRKYLIDLNTFDTNLCFAGSLLALTTHKGATDAVLLAGANQLHRKLEWPAQKKVTLNEVALFEDLVQVNIHIVMHKEEKGWGLFKTYSFPRYPNTCFLLLHDGHYYGVKDARKLFGVRNYCDLCHALYSHSHKCRFWCRLCLSPGCADNVGVAEKCPTCKLVCRSKECLDRHMALASEKQIDCLSKTWCYACQSYVDKDHECNNRQCKQCYRQISDADKHRCFMRKITTPEIGTGYICYDFECIQETEMHVPNYIFAMKLAPEKPWEAEAKKAEDTWEFKGKWCVSYFIKAFITKRFQGYTFIAHNTKGRDNYCIVSQLSKERKGVKLIAQEGKLVCIEVTSLGIRFIDSSNFLPMKLNKLPQAMGFEGCRGYFPRRFNTPENQNYVGPLPEARYYGVESMMPCEKEEFLEWYWENRDKTFDLQKELAYYCQQDVKMLMEACRLYRKEIMKMTRQGDTMEKTGKLVTNCCIDPFQYITLASVCMATYRFMFLKHETIALLPPDNYHRQRKRLSSPSTQWLMYISEKENIPIQHALQGGEFQVGPYFLDGYANIDGKQMAFEFNSCFFRGCLICYYEKDWNPLMGTTYGFLNYQTLYKTDYLKRAGFTVQTIWEHEWRALLQSDRKLTDFLSRTQLPSPLVPRDALFGERAEAICLYYKTKPGEQIHYYNFTGLYPFINRTKEYPVGHPEIIDNNFGPLSSYFGIAKVKLYPPQSLFFPVLPLKVNRTVMFPLCRVCAETSQQKCTHTDEERALVGTWCTPELNKAIEKGYKVAKIYEVWHFSKTTNALFSQYINLHLRQKQEASGYPAWCTDQDKRDRYVADFFQKEGVSLRQEHIKPNPAKHQIAELFLNSLWGQFGQRTDLPNTTTVRDPGELFGYLFSPSYDVLSCDFIDDEMACVLWKYAKECYKLSDSTNIFIASFTTAYARLELYELLDRLRDRCLYHDTDSVIFVSRKGDWNPPLGDRLGELTSRIPANEHITEFVSAGTKTYAYKLSGGKACLKVKGITLDAAKCGKVSFETLRDLILDASDPRRGHP</sequence>
<feature type="domain" description="SCAN box" evidence="12">
    <location>
        <begin position="7"/>
        <end position="83"/>
    </location>
</feature>
<accession>A0A3Q0FUU6</accession>
<dbReference type="SUPFAM" id="SSF53098">
    <property type="entry name" value="Ribonuclease H-like"/>
    <property type="match status" value="1"/>
</dbReference>
<proteinExistence type="inferred from homology"/>
<keyword evidence="3" id="KW-0808">Transferase</keyword>
<dbReference type="FunFam" id="1.10.4020.10:FF:000001">
    <property type="entry name" value="zinc finger protein 263 isoform X1"/>
    <property type="match status" value="1"/>
</dbReference>
<evidence type="ECO:0000259" key="12">
    <source>
        <dbReference type="PROSITE" id="PS50804"/>
    </source>
</evidence>
<dbReference type="InterPro" id="IPR036397">
    <property type="entry name" value="RNaseH_sf"/>
</dbReference>
<dbReference type="STRING" id="38654.A0A3Q0FUU6"/>
<dbReference type="InterPro" id="IPR001909">
    <property type="entry name" value="KRAB"/>
</dbReference>
<dbReference type="Gene3D" id="3.90.1600.10">
    <property type="entry name" value="Palm domain of DNA polymerase"/>
    <property type="match status" value="1"/>
</dbReference>
<evidence type="ECO:0000313" key="14">
    <source>
        <dbReference type="Proteomes" id="UP000189705"/>
    </source>
</evidence>
<evidence type="ECO:0000256" key="10">
    <source>
        <dbReference type="ARBA" id="ARBA00049244"/>
    </source>
</evidence>
<dbReference type="PANTHER" id="PTHR33568">
    <property type="entry name" value="DNA POLYMERASE"/>
    <property type="match status" value="1"/>
</dbReference>
<dbReference type="Proteomes" id="UP000189705">
    <property type="component" value="Unplaced"/>
</dbReference>
<evidence type="ECO:0000256" key="3">
    <source>
        <dbReference type="ARBA" id="ARBA00022679"/>
    </source>
</evidence>
<dbReference type="RefSeq" id="XP_025049925.1">
    <property type="nucleotide sequence ID" value="XM_025194140.1"/>
</dbReference>
<dbReference type="Gene3D" id="1.10.4020.10">
    <property type="entry name" value="DNA breaking-rejoining enzymes"/>
    <property type="match status" value="1"/>
</dbReference>
<keyword evidence="5" id="KW-0235">DNA replication</keyword>
<dbReference type="Pfam" id="PF01352">
    <property type="entry name" value="KRAB"/>
    <property type="match status" value="1"/>
</dbReference>
<dbReference type="Pfam" id="PF03175">
    <property type="entry name" value="DNA_pol_B_2"/>
    <property type="match status" value="2"/>
</dbReference>
<dbReference type="SMART" id="SM00349">
    <property type="entry name" value="KRAB"/>
    <property type="match status" value="1"/>
</dbReference>
<evidence type="ECO:0000256" key="9">
    <source>
        <dbReference type="ARBA" id="ARBA00023163"/>
    </source>
</evidence>
<dbReference type="CDD" id="cd07936">
    <property type="entry name" value="SCAN"/>
    <property type="match status" value="1"/>
</dbReference>
<organism evidence="14 15">
    <name type="scientific">Alligator sinensis</name>
    <name type="common">Chinese alligator</name>
    <dbReference type="NCBI Taxonomy" id="38654"/>
    <lineage>
        <taxon>Eukaryota</taxon>
        <taxon>Metazoa</taxon>
        <taxon>Chordata</taxon>
        <taxon>Craniata</taxon>
        <taxon>Vertebrata</taxon>
        <taxon>Euteleostomi</taxon>
        <taxon>Archelosauria</taxon>
        <taxon>Archosauria</taxon>
        <taxon>Crocodylia</taxon>
        <taxon>Alligatoridae</taxon>
        <taxon>Alligatorinae</taxon>
        <taxon>Alligator</taxon>
    </lineage>
</organism>
<evidence type="ECO:0000256" key="7">
    <source>
        <dbReference type="ARBA" id="ARBA00023015"/>
    </source>
</evidence>
<dbReference type="CDD" id="cd07765">
    <property type="entry name" value="KRAB_A-box"/>
    <property type="match status" value="1"/>
</dbReference>
<keyword evidence="7" id="KW-0805">Transcription regulation</keyword>
<evidence type="ECO:0000313" key="15">
    <source>
        <dbReference type="RefSeq" id="XP_025049925.1"/>
    </source>
</evidence>
<keyword evidence="6" id="KW-0239">DNA-directed DNA polymerase</keyword>
<evidence type="ECO:0000256" key="4">
    <source>
        <dbReference type="ARBA" id="ARBA00022695"/>
    </source>
</evidence>
<protein>
    <recommendedName>
        <fullName evidence="2">DNA-directed DNA polymerase</fullName>
        <ecNumber evidence="2">2.7.7.7</ecNumber>
    </recommendedName>
</protein>
<feature type="compositionally biased region" description="Basic residues" evidence="11">
    <location>
        <begin position="423"/>
        <end position="435"/>
    </location>
</feature>
<dbReference type="InterPro" id="IPR023211">
    <property type="entry name" value="DNA_pol_palm_dom_sf"/>
</dbReference>
<evidence type="ECO:0000256" key="1">
    <source>
        <dbReference type="ARBA" id="ARBA00005755"/>
    </source>
</evidence>
<evidence type="ECO:0000256" key="11">
    <source>
        <dbReference type="SAM" id="MobiDB-lite"/>
    </source>
</evidence>
<reference evidence="15" key="1">
    <citation type="submission" date="2025-08" db="UniProtKB">
        <authorList>
            <consortium name="RefSeq"/>
        </authorList>
    </citation>
    <scope>IDENTIFICATION</scope>
</reference>
<feature type="compositionally biased region" description="Basic and acidic residues" evidence="11">
    <location>
        <begin position="649"/>
        <end position="658"/>
    </location>
</feature>
<name>A0A3Q0FUU6_ALLSI</name>
<dbReference type="GO" id="GO:0003677">
    <property type="term" value="F:DNA binding"/>
    <property type="evidence" value="ECO:0007669"/>
    <property type="project" value="UniProtKB-KW"/>
</dbReference>
<keyword evidence="14" id="KW-1185">Reference proteome</keyword>
<comment type="catalytic activity">
    <reaction evidence="10">
        <text>DNA(n) + a 2'-deoxyribonucleoside 5'-triphosphate = DNA(n+1) + diphosphate</text>
        <dbReference type="Rhea" id="RHEA:22508"/>
        <dbReference type="Rhea" id="RHEA-COMP:17339"/>
        <dbReference type="Rhea" id="RHEA-COMP:17340"/>
        <dbReference type="ChEBI" id="CHEBI:33019"/>
        <dbReference type="ChEBI" id="CHEBI:61560"/>
        <dbReference type="ChEBI" id="CHEBI:173112"/>
        <dbReference type="EC" id="2.7.7.7"/>
    </reaction>
</comment>
<evidence type="ECO:0000256" key="5">
    <source>
        <dbReference type="ARBA" id="ARBA00022705"/>
    </source>
</evidence>
<dbReference type="Pfam" id="PF02023">
    <property type="entry name" value="SCAN"/>
    <property type="match status" value="1"/>
</dbReference>
<keyword evidence="4" id="KW-0548">Nucleotidyltransferase</keyword>
<dbReference type="GO" id="GO:0006355">
    <property type="term" value="P:regulation of DNA-templated transcription"/>
    <property type="evidence" value="ECO:0007669"/>
    <property type="project" value="InterPro"/>
</dbReference>
<dbReference type="PROSITE" id="PS50804">
    <property type="entry name" value="SCAN_BOX"/>
    <property type="match status" value="1"/>
</dbReference>
<evidence type="ECO:0000256" key="6">
    <source>
        <dbReference type="ARBA" id="ARBA00022932"/>
    </source>
</evidence>
<dbReference type="InterPro" id="IPR012337">
    <property type="entry name" value="RNaseH-like_sf"/>
</dbReference>
<dbReference type="InterPro" id="IPR038269">
    <property type="entry name" value="SCAN_sf"/>
</dbReference>
<comment type="similarity">
    <text evidence="1">Belongs to the DNA polymerase type-B family.</text>
</comment>
<dbReference type="GO" id="GO:0000166">
    <property type="term" value="F:nucleotide binding"/>
    <property type="evidence" value="ECO:0007669"/>
    <property type="project" value="InterPro"/>
</dbReference>
<feature type="domain" description="KRAB" evidence="13">
    <location>
        <begin position="226"/>
        <end position="319"/>
    </location>
</feature>
<keyword evidence="8" id="KW-0238">DNA-binding</keyword>
<dbReference type="EC" id="2.7.7.7" evidence="2"/>
<evidence type="ECO:0000256" key="2">
    <source>
        <dbReference type="ARBA" id="ARBA00012417"/>
    </source>
</evidence>
<dbReference type="SUPFAM" id="SSF47353">
    <property type="entry name" value="Retrovirus capsid dimerization domain-like"/>
    <property type="match status" value="1"/>
</dbReference>
<dbReference type="InterPro" id="IPR003309">
    <property type="entry name" value="SCAN_dom"/>
</dbReference>